<dbReference type="RefSeq" id="WP_071906504.1">
    <property type="nucleotide sequence ID" value="NZ_LT607756.1"/>
</dbReference>
<dbReference type="KEGG" id="mcub:MCBB_0748"/>
<feature type="transmembrane region" description="Helical" evidence="1">
    <location>
        <begin position="72"/>
        <end position="90"/>
    </location>
</feature>
<gene>
    <name evidence="2" type="ORF">MCBB_0748</name>
</gene>
<keyword evidence="1" id="KW-1133">Transmembrane helix</keyword>
<dbReference type="STRING" id="118062.MCBB_0748"/>
<evidence type="ECO:0000256" key="1">
    <source>
        <dbReference type="SAM" id="Phobius"/>
    </source>
</evidence>
<accession>A0A1D3L1E4</accession>
<evidence type="ECO:0000313" key="2">
    <source>
        <dbReference type="EMBL" id="SCG85319.1"/>
    </source>
</evidence>
<keyword evidence="1" id="KW-0472">Membrane</keyword>
<sequence>MKSRIALLIFVMILVSMVGAGYSQNIRINRNRTSDLAVDDADLNIQSETFHLSKSPLVNFLPLGIHMPKPGQVLQIFILGSILGLSWVMARKGDMEF</sequence>
<dbReference type="OrthoDB" id="376223at2157"/>
<reference evidence="2 3" key="1">
    <citation type="submission" date="2016-08" db="EMBL/GenBank/DDBJ databases">
        <authorList>
            <person name="Seilhamer J.J."/>
        </authorList>
    </citation>
    <scope>NUCLEOTIDE SEQUENCE [LARGE SCALE GENOMIC DNA]</scope>
    <source>
        <strain evidence="2">Buetzberg</strain>
    </source>
</reference>
<keyword evidence="3" id="KW-1185">Reference proteome</keyword>
<keyword evidence="1" id="KW-0812">Transmembrane</keyword>
<dbReference type="GeneID" id="30411602"/>
<name>A0A1D3L1E4_9EURY</name>
<dbReference type="Proteomes" id="UP000094707">
    <property type="component" value="Chromosome I"/>
</dbReference>
<protein>
    <submittedName>
        <fullName evidence="2">Region of a membrane-bound protein predicted to be embedded in the membrane</fullName>
    </submittedName>
</protein>
<organism evidence="2 3">
    <name type="scientific">Methanobacterium congolense</name>
    <dbReference type="NCBI Taxonomy" id="118062"/>
    <lineage>
        <taxon>Archaea</taxon>
        <taxon>Methanobacteriati</taxon>
        <taxon>Methanobacteriota</taxon>
        <taxon>Methanomada group</taxon>
        <taxon>Methanobacteria</taxon>
        <taxon>Methanobacteriales</taxon>
        <taxon>Methanobacteriaceae</taxon>
        <taxon>Methanobacterium</taxon>
    </lineage>
</organism>
<proteinExistence type="predicted"/>
<dbReference type="EMBL" id="LT607756">
    <property type="protein sequence ID" value="SCG85319.1"/>
    <property type="molecule type" value="Genomic_DNA"/>
</dbReference>
<evidence type="ECO:0000313" key="3">
    <source>
        <dbReference type="Proteomes" id="UP000094707"/>
    </source>
</evidence>
<dbReference type="AlphaFoldDB" id="A0A1D3L1E4"/>